<evidence type="ECO:0000313" key="3">
    <source>
        <dbReference type="Proteomes" id="UP000569914"/>
    </source>
</evidence>
<keyword evidence="3" id="KW-1185">Reference proteome</keyword>
<dbReference type="SUPFAM" id="SSF50118">
    <property type="entry name" value="Cell growth inhibitor/plasmid maintenance toxic component"/>
    <property type="match status" value="1"/>
</dbReference>
<accession>A0A7Y9I463</accession>
<evidence type="ECO:0000313" key="2">
    <source>
        <dbReference type="EMBL" id="NYE69941.1"/>
    </source>
</evidence>
<organism evidence="2 3">
    <name type="scientific">Microlunatus parietis</name>
    <dbReference type="NCBI Taxonomy" id="682979"/>
    <lineage>
        <taxon>Bacteria</taxon>
        <taxon>Bacillati</taxon>
        <taxon>Actinomycetota</taxon>
        <taxon>Actinomycetes</taxon>
        <taxon>Propionibacteriales</taxon>
        <taxon>Propionibacteriaceae</taxon>
        <taxon>Microlunatus</taxon>
    </lineage>
</organism>
<proteinExistence type="predicted"/>
<dbReference type="RefSeq" id="WP_179749051.1">
    <property type="nucleotide sequence ID" value="NZ_JACCBU010000001.1"/>
</dbReference>
<dbReference type="InterPro" id="IPR015035">
    <property type="entry name" value="DUF1918"/>
</dbReference>
<gene>
    <name evidence="2" type="ORF">BKA15_001270</name>
</gene>
<protein>
    <recommendedName>
        <fullName evidence="1">DUF1918 domain-containing protein</fullName>
    </recommendedName>
</protein>
<sequence length="67" mass="7216">MQAKVGDKLLVHGRKVGDAEQHSTIIEVRGSDGSPPYRVRHADGSEALVFPGPDCVVVHAEEQPRDA</sequence>
<reference evidence="2 3" key="1">
    <citation type="submission" date="2020-07" db="EMBL/GenBank/DDBJ databases">
        <title>Sequencing the genomes of 1000 actinobacteria strains.</title>
        <authorList>
            <person name="Klenk H.-P."/>
        </authorList>
    </citation>
    <scope>NUCLEOTIDE SEQUENCE [LARGE SCALE GENOMIC DNA]</scope>
    <source>
        <strain evidence="2 3">DSM 22083</strain>
    </source>
</reference>
<dbReference type="EMBL" id="JACCBU010000001">
    <property type="protein sequence ID" value="NYE69941.1"/>
    <property type="molecule type" value="Genomic_DNA"/>
</dbReference>
<name>A0A7Y9I463_9ACTN</name>
<evidence type="ECO:0000259" key="1">
    <source>
        <dbReference type="Pfam" id="PF08940"/>
    </source>
</evidence>
<dbReference type="Proteomes" id="UP000569914">
    <property type="component" value="Unassembled WGS sequence"/>
</dbReference>
<dbReference type="Pfam" id="PF08940">
    <property type="entry name" value="DUF1918"/>
    <property type="match status" value="1"/>
</dbReference>
<comment type="caution">
    <text evidence="2">The sequence shown here is derived from an EMBL/GenBank/DDBJ whole genome shotgun (WGS) entry which is preliminary data.</text>
</comment>
<dbReference type="AlphaFoldDB" id="A0A7Y9I463"/>
<dbReference type="Gene3D" id="2.30.30.440">
    <property type="entry name" value="Domain of unknown function DUF1918"/>
    <property type="match status" value="1"/>
</dbReference>
<feature type="domain" description="DUF1918" evidence="1">
    <location>
        <begin position="1"/>
        <end position="57"/>
    </location>
</feature>